<dbReference type="PANTHER" id="PTHR30173:SF43">
    <property type="entry name" value="ECF RNA POLYMERASE SIGMA FACTOR SIGI-RELATED"/>
    <property type="match status" value="1"/>
</dbReference>
<dbReference type="SUPFAM" id="SSF88946">
    <property type="entry name" value="Sigma2 domain of RNA polymerase sigma factors"/>
    <property type="match status" value="1"/>
</dbReference>
<dbReference type="GO" id="GO:0016987">
    <property type="term" value="F:sigma factor activity"/>
    <property type="evidence" value="ECO:0007669"/>
    <property type="project" value="UniProtKB-KW"/>
</dbReference>
<dbReference type="InterPro" id="IPR052704">
    <property type="entry name" value="ECF_Sigma-70_Domain"/>
</dbReference>
<dbReference type="InterPro" id="IPR036388">
    <property type="entry name" value="WH-like_DNA-bd_sf"/>
</dbReference>
<evidence type="ECO:0000259" key="7">
    <source>
        <dbReference type="Pfam" id="PF08281"/>
    </source>
</evidence>
<keyword evidence="5" id="KW-0804">Transcription</keyword>
<dbReference type="Gene3D" id="1.10.10.10">
    <property type="entry name" value="Winged helix-like DNA-binding domain superfamily/Winged helix DNA-binding domain"/>
    <property type="match status" value="1"/>
</dbReference>
<accession>A0A7W7XCW2</accession>
<dbReference type="InterPro" id="IPR032710">
    <property type="entry name" value="NTF2-like_dom_sf"/>
</dbReference>
<dbReference type="InterPro" id="IPR013324">
    <property type="entry name" value="RNA_pol_sigma_r3/r4-like"/>
</dbReference>
<comment type="caution">
    <text evidence="8">The sequence shown here is derived from an EMBL/GenBank/DDBJ whole genome shotgun (WGS) entry which is preliminary data.</text>
</comment>
<comment type="similarity">
    <text evidence="1">Belongs to the sigma-70 factor family. ECF subfamily.</text>
</comment>
<reference evidence="8 9" key="1">
    <citation type="submission" date="2020-08" db="EMBL/GenBank/DDBJ databases">
        <title>Genomic Encyclopedia of Type Strains, Phase III (KMG-III): the genomes of soil and plant-associated and newly described type strains.</title>
        <authorList>
            <person name="Whitman W."/>
        </authorList>
    </citation>
    <scope>NUCLEOTIDE SEQUENCE [LARGE SCALE GENOMIC DNA]</scope>
    <source>
        <strain evidence="8 9">SFB5A</strain>
    </source>
</reference>
<evidence type="ECO:0000259" key="6">
    <source>
        <dbReference type="Pfam" id="PF04542"/>
    </source>
</evidence>
<dbReference type="NCBIfam" id="TIGR02937">
    <property type="entry name" value="sigma70-ECF"/>
    <property type="match status" value="1"/>
</dbReference>
<dbReference type="GO" id="GO:0003677">
    <property type="term" value="F:DNA binding"/>
    <property type="evidence" value="ECO:0007669"/>
    <property type="project" value="InterPro"/>
</dbReference>
<evidence type="ECO:0000256" key="4">
    <source>
        <dbReference type="ARBA" id="ARBA00023082"/>
    </source>
</evidence>
<dbReference type="SUPFAM" id="SSF88659">
    <property type="entry name" value="Sigma3 and sigma4 domains of RNA polymerase sigma factors"/>
    <property type="match status" value="1"/>
</dbReference>
<dbReference type="InterPro" id="IPR007627">
    <property type="entry name" value="RNA_pol_sigma70_r2"/>
</dbReference>
<dbReference type="AlphaFoldDB" id="A0A7W7XCW2"/>
<proteinExistence type="inferred from homology"/>
<dbReference type="Proteomes" id="UP000582643">
    <property type="component" value="Unassembled WGS sequence"/>
</dbReference>
<evidence type="ECO:0000256" key="3">
    <source>
        <dbReference type="ARBA" id="ARBA00023015"/>
    </source>
</evidence>
<evidence type="ECO:0000256" key="2">
    <source>
        <dbReference type="ARBA" id="ARBA00011344"/>
    </source>
</evidence>
<dbReference type="Pfam" id="PF04542">
    <property type="entry name" value="Sigma70_r2"/>
    <property type="match status" value="1"/>
</dbReference>
<evidence type="ECO:0000256" key="5">
    <source>
        <dbReference type="ARBA" id="ARBA00023163"/>
    </source>
</evidence>
<dbReference type="SUPFAM" id="SSF54427">
    <property type="entry name" value="NTF2-like"/>
    <property type="match status" value="1"/>
</dbReference>
<gene>
    <name evidence="8" type="ORF">GGE06_003533</name>
</gene>
<feature type="domain" description="RNA polymerase sigma-70 region 2" evidence="6">
    <location>
        <begin position="28"/>
        <end position="87"/>
    </location>
</feature>
<keyword evidence="3" id="KW-0805">Transcription regulation</keyword>
<keyword evidence="9" id="KW-1185">Reference proteome</keyword>
<evidence type="ECO:0000313" key="9">
    <source>
        <dbReference type="Proteomes" id="UP000582643"/>
    </source>
</evidence>
<dbReference type="GO" id="GO:0006352">
    <property type="term" value="P:DNA-templated transcription initiation"/>
    <property type="evidence" value="ECO:0007669"/>
    <property type="project" value="InterPro"/>
</dbReference>
<dbReference type="EMBL" id="JACHJY010000004">
    <property type="protein sequence ID" value="MBB4982623.1"/>
    <property type="molecule type" value="Genomic_DNA"/>
</dbReference>
<evidence type="ECO:0000313" key="8">
    <source>
        <dbReference type="EMBL" id="MBB4982623.1"/>
    </source>
</evidence>
<dbReference type="InterPro" id="IPR014284">
    <property type="entry name" value="RNA_pol_sigma-70_dom"/>
</dbReference>
<dbReference type="PANTHER" id="PTHR30173">
    <property type="entry name" value="SIGMA 19 FACTOR"/>
    <property type="match status" value="1"/>
</dbReference>
<name>A0A7W7XCW2_9ACTN</name>
<organism evidence="8 9">
    <name type="scientific">Streptomyces nymphaeiformis</name>
    <dbReference type="NCBI Taxonomy" id="2663842"/>
    <lineage>
        <taxon>Bacteria</taxon>
        <taxon>Bacillati</taxon>
        <taxon>Actinomycetota</taxon>
        <taxon>Actinomycetes</taxon>
        <taxon>Kitasatosporales</taxon>
        <taxon>Streptomycetaceae</taxon>
        <taxon>Streptomyces</taxon>
    </lineage>
</organism>
<comment type="subunit">
    <text evidence="2">Interacts transiently with the RNA polymerase catalytic core formed by RpoA, RpoB, RpoC and RpoZ (2 alpha, 1 beta, 1 beta' and 1 omega subunit) to form the RNA polymerase holoenzyme that can initiate transcription.</text>
</comment>
<keyword evidence="4" id="KW-0731">Sigma factor</keyword>
<dbReference type="Gene3D" id="3.10.450.50">
    <property type="match status" value="1"/>
</dbReference>
<dbReference type="Pfam" id="PF08281">
    <property type="entry name" value="Sigma70_r4_2"/>
    <property type="match status" value="1"/>
</dbReference>
<evidence type="ECO:0000256" key="1">
    <source>
        <dbReference type="ARBA" id="ARBA00010641"/>
    </source>
</evidence>
<feature type="domain" description="RNA polymerase sigma factor 70 region 4 type 2" evidence="7">
    <location>
        <begin position="124"/>
        <end position="174"/>
    </location>
</feature>
<protein>
    <submittedName>
        <fullName evidence="8">RNA polymerase sigma-70 factor (ECF subfamily)</fullName>
    </submittedName>
</protein>
<dbReference type="InterPro" id="IPR013249">
    <property type="entry name" value="RNA_pol_sigma70_r4_t2"/>
</dbReference>
<sequence length="312" mass="33693">MDHENEVGRKALEGADKEFLARRFDADRGHLRAVAYRMLGSVSEAEDAVQEAWFKLSRSDVSGVENLSGWLTTVVGRVCLDMLRSRASRREDPLEYYVPDPIVRVADTTAPEQAAELTESVGLALLVVLDTLGPAERLAFVLHDMFAVSFDEIAKIVDRTPAATRQLASRARRRVQDATPAPGPDVRRQREIADAFLAAANGGDFEGLLTVLDPDVVLRADGGRTLAALSQVVRGAEAVMSQAVMYAKFRKGSLALVANGQPAVLSVVNGRPGSLMTFTISGDRIVALHVLADPERIAALGLTEEDLALATY</sequence>
<dbReference type="InterPro" id="IPR013325">
    <property type="entry name" value="RNA_pol_sigma_r2"/>
</dbReference>
<dbReference type="Gene3D" id="1.10.1740.10">
    <property type="match status" value="1"/>
</dbReference>